<name>A0AAV1V0J6_9STRA</name>
<dbReference type="EMBL" id="CAKLBY020000257">
    <property type="protein sequence ID" value="CAK7940315.1"/>
    <property type="molecule type" value="Genomic_DNA"/>
</dbReference>
<gene>
    <name evidence="1" type="ORF">PM001_LOCUS25465</name>
</gene>
<dbReference type="AlphaFoldDB" id="A0AAV1V0J6"/>
<protein>
    <submittedName>
        <fullName evidence="1">Uncharacterized protein</fullName>
    </submittedName>
</protein>
<dbReference type="Gene3D" id="3.20.19.10">
    <property type="entry name" value="Aconitase, domain 4"/>
    <property type="match status" value="1"/>
</dbReference>
<organism evidence="1 2">
    <name type="scientific">Peronospora matthiolae</name>
    <dbReference type="NCBI Taxonomy" id="2874970"/>
    <lineage>
        <taxon>Eukaryota</taxon>
        <taxon>Sar</taxon>
        <taxon>Stramenopiles</taxon>
        <taxon>Oomycota</taxon>
        <taxon>Peronosporomycetes</taxon>
        <taxon>Peronosporales</taxon>
        <taxon>Peronosporaceae</taxon>
        <taxon>Peronospora</taxon>
    </lineage>
</organism>
<evidence type="ECO:0000313" key="1">
    <source>
        <dbReference type="EMBL" id="CAK7940315.1"/>
    </source>
</evidence>
<reference evidence="1" key="1">
    <citation type="submission" date="2024-01" db="EMBL/GenBank/DDBJ databases">
        <authorList>
            <person name="Webb A."/>
        </authorList>
    </citation>
    <scope>NUCLEOTIDE SEQUENCE</scope>
    <source>
        <strain evidence="1">Pm1</strain>
    </source>
</reference>
<dbReference type="InterPro" id="IPR015928">
    <property type="entry name" value="Aconitase/3IPM_dehydase_swvl"/>
</dbReference>
<sequence length="44" mass="4786">MLPLTFANPADYDKITGNDKVAILGLKDFAPGKPLTLRVTPCLR</sequence>
<evidence type="ECO:0000313" key="2">
    <source>
        <dbReference type="Proteomes" id="UP001162060"/>
    </source>
</evidence>
<dbReference type="Proteomes" id="UP001162060">
    <property type="component" value="Unassembled WGS sequence"/>
</dbReference>
<proteinExistence type="predicted"/>
<comment type="caution">
    <text evidence="1">The sequence shown here is derived from an EMBL/GenBank/DDBJ whole genome shotgun (WGS) entry which is preliminary data.</text>
</comment>
<accession>A0AAV1V0J6</accession>